<sequence length="76" mass="8783">MLQAARAFLFHRGRFRNFKGEHPAFTQVMERLRAFRISTIIDHGESPAFAVFGAVRYYRVHIPDGLRGEAHKVQKA</sequence>
<keyword evidence="2" id="KW-1185">Reference proteome</keyword>
<organism evidence="1 2">
    <name type="scientific">Paracidobacterium acidisoli</name>
    <dbReference type="NCBI Taxonomy" id="2303751"/>
    <lineage>
        <taxon>Bacteria</taxon>
        <taxon>Pseudomonadati</taxon>
        <taxon>Acidobacteriota</taxon>
        <taxon>Terriglobia</taxon>
        <taxon>Terriglobales</taxon>
        <taxon>Acidobacteriaceae</taxon>
        <taxon>Paracidobacterium</taxon>
    </lineage>
</organism>
<dbReference type="EMBL" id="QVQT01000005">
    <property type="protein sequence ID" value="RFU15818.1"/>
    <property type="molecule type" value="Genomic_DNA"/>
</dbReference>
<evidence type="ECO:0000313" key="2">
    <source>
        <dbReference type="Proteomes" id="UP000264702"/>
    </source>
</evidence>
<protein>
    <submittedName>
        <fullName evidence="1">Uncharacterized protein</fullName>
    </submittedName>
</protein>
<proteinExistence type="predicted"/>
<evidence type="ECO:0000313" key="1">
    <source>
        <dbReference type="EMBL" id="RFU15818.1"/>
    </source>
</evidence>
<comment type="caution">
    <text evidence="1">The sequence shown here is derived from an EMBL/GenBank/DDBJ whole genome shotgun (WGS) entry which is preliminary data.</text>
</comment>
<reference evidence="1 2" key="1">
    <citation type="submission" date="2018-08" db="EMBL/GenBank/DDBJ databases">
        <title>Acidipila sp. 4G-K13, an acidobacterium isolated from forest soil.</title>
        <authorList>
            <person name="Gao Z.-H."/>
            <person name="Qiu L.-H."/>
        </authorList>
    </citation>
    <scope>NUCLEOTIDE SEQUENCE [LARGE SCALE GENOMIC DNA]</scope>
    <source>
        <strain evidence="1 2">4G-K13</strain>
    </source>
</reference>
<dbReference type="Proteomes" id="UP000264702">
    <property type="component" value="Unassembled WGS sequence"/>
</dbReference>
<gene>
    <name evidence="1" type="ORF">D0Y96_15355</name>
</gene>
<name>A0A372ILQ8_9BACT</name>
<dbReference type="AlphaFoldDB" id="A0A372ILQ8"/>
<accession>A0A372ILQ8</accession>